<dbReference type="EMBL" id="SSTD01019069">
    <property type="protein sequence ID" value="TYJ97040.1"/>
    <property type="molecule type" value="Genomic_DNA"/>
</dbReference>
<dbReference type="CDD" id="cd01647">
    <property type="entry name" value="RT_LTR"/>
    <property type="match status" value="1"/>
</dbReference>
<dbReference type="InterPro" id="IPR050951">
    <property type="entry name" value="Retrovirus_Pol_polyprotein"/>
</dbReference>
<dbReference type="PANTHER" id="PTHR37984:SF5">
    <property type="entry name" value="PROTEIN NYNRIN-LIKE"/>
    <property type="match status" value="1"/>
</dbReference>
<accession>A0A5D3BB23</accession>
<dbReference type="GO" id="GO:0003824">
    <property type="term" value="F:catalytic activity"/>
    <property type="evidence" value="ECO:0007669"/>
    <property type="project" value="UniProtKB-KW"/>
</dbReference>
<dbReference type="AlphaFoldDB" id="A0A5D3BB23"/>
<dbReference type="Gene3D" id="3.30.70.270">
    <property type="match status" value="1"/>
</dbReference>
<reference evidence="4 5" key="1">
    <citation type="submission" date="2019-08" db="EMBL/GenBank/DDBJ databases">
        <title>Draft genome sequences of two oriental melons (Cucumis melo L. var makuwa).</title>
        <authorList>
            <person name="Kwon S.-Y."/>
        </authorList>
    </citation>
    <scope>NUCLEOTIDE SEQUENCE [LARGE SCALE GENOMIC DNA]</scope>
    <source>
        <strain evidence="5">cv. Chang Bougi</strain>
        <tissue evidence="4">Leaf</tissue>
    </source>
</reference>
<dbReference type="InterPro" id="IPR043128">
    <property type="entry name" value="Rev_trsase/Diguanyl_cyclase"/>
</dbReference>
<gene>
    <name evidence="4" type="ORF">E5676_scaffold506G001040</name>
</gene>
<dbReference type="Pfam" id="PF00078">
    <property type="entry name" value="RVT_1"/>
    <property type="match status" value="1"/>
</dbReference>
<keyword evidence="1" id="KW-0511">Multifunctional enzyme</keyword>
<feature type="domain" description="Reverse transcriptase/retrotransposon-derived protein RNase H-like" evidence="3">
    <location>
        <begin position="171"/>
        <end position="226"/>
    </location>
</feature>
<dbReference type="PANTHER" id="PTHR37984">
    <property type="entry name" value="PROTEIN CBG26694"/>
    <property type="match status" value="1"/>
</dbReference>
<name>A0A5D3BB23_CUCMM</name>
<evidence type="ECO:0000256" key="1">
    <source>
        <dbReference type="ARBA" id="ARBA00023268"/>
    </source>
</evidence>
<dbReference type="Pfam" id="PF17919">
    <property type="entry name" value="RT_RNaseH_2"/>
    <property type="match status" value="1"/>
</dbReference>
<proteinExistence type="predicted"/>
<sequence length="354" mass="41091">MESWPFFNQELPSRRSIEHHILSKKGIDLVNVHSYRYAYQQKEELEKLMDEVLTSGVIRPSTSLYSSLALLVKKKDGSRRFCVDYRALNNVTIPDKFPIPIIEELFDELKGASMFLKIDLKAGYDQIRMHLGDMEKTSFRTHEGHYKWFVQNYGNMAAPLTHLLKEGAYQWTKKTQEAFEKLKNAMMTLRVLALPHFNLPFKIETEAFGYGIGVVLVQSKRLIAYVETILVRKEVCVVYKPGLENKVVDALSRMPPTMHLNHFSAPALLDLTMIKEEVENDPTYERLMGELYWEGTSGGSLSENHEWMAKPEEVYGCRKNPMTRVWEQFPDPHLEDKVILDKESNVVAIHYERE</sequence>
<evidence type="ECO:0000313" key="5">
    <source>
        <dbReference type="Proteomes" id="UP000321947"/>
    </source>
</evidence>
<dbReference type="InterPro" id="IPR000477">
    <property type="entry name" value="RT_dom"/>
</dbReference>
<evidence type="ECO:0000259" key="2">
    <source>
        <dbReference type="Pfam" id="PF00078"/>
    </source>
</evidence>
<evidence type="ECO:0000313" key="4">
    <source>
        <dbReference type="EMBL" id="TYJ97040.1"/>
    </source>
</evidence>
<dbReference type="SUPFAM" id="SSF56672">
    <property type="entry name" value="DNA/RNA polymerases"/>
    <property type="match status" value="1"/>
</dbReference>
<organism evidence="4 5">
    <name type="scientific">Cucumis melo var. makuwa</name>
    <name type="common">Oriental melon</name>
    <dbReference type="NCBI Taxonomy" id="1194695"/>
    <lineage>
        <taxon>Eukaryota</taxon>
        <taxon>Viridiplantae</taxon>
        <taxon>Streptophyta</taxon>
        <taxon>Embryophyta</taxon>
        <taxon>Tracheophyta</taxon>
        <taxon>Spermatophyta</taxon>
        <taxon>Magnoliopsida</taxon>
        <taxon>eudicotyledons</taxon>
        <taxon>Gunneridae</taxon>
        <taxon>Pentapetalae</taxon>
        <taxon>rosids</taxon>
        <taxon>fabids</taxon>
        <taxon>Cucurbitales</taxon>
        <taxon>Cucurbitaceae</taxon>
        <taxon>Benincaseae</taxon>
        <taxon>Cucumis</taxon>
    </lineage>
</organism>
<dbReference type="Proteomes" id="UP000321947">
    <property type="component" value="Unassembled WGS sequence"/>
</dbReference>
<evidence type="ECO:0000259" key="3">
    <source>
        <dbReference type="Pfam" id="PF17919"/>
    </source>
</evidence>
<feature type="domain" description="Reverse transcriptase" evidence="2">
    <location>
        <begin position="72"/>
        <end position="160"/>
    </location>
</feature>
<comment type="caution">
    <text evidence="4">The sequence shown here is derived from an EMBL/GenBank/DDBJ whole genome shotgun (WGS) entry which is preliminary data.</text>
</comment>
<dbReference type="Gene3D" id="3.10.10.10">
    <property type="entry name" value="HIV Type 1 Reverse Transcriptase, subunit A, domain 1"/>
    <property type="match status" value="1"/>
</dbReference>
<dbReference type="InterPro" id="IPR043502">
    <property type="entry name" value="DNA/RNA_pol_sf"/>
</dbReference>
<dbReference type="InterPro" id="IPR041577">
    <property type="entry name" value="RT_RNaseH_2"/>
</dbReference>
<protein>
    <submittedName>
        <fullName evidence="4">Retrotransposable element Tf2</fullName>
    </submittedName>
</protein>